<keyword evidence="12 18" id="KW-1133">Transmembrane helix</keyword>
<dbReference type="GO" id="GO:0008137">
    <property type="term" value="F:NADH dehydrogenase (ubiquinone) activity"/>
    <property type="evidence" value="ECO:0007669"/>
    <property type="project" value="UniProtKB-EC"/>
</dbReference>
<evidence type="ECO:0000256" key="9">
    <source>
        <dbReference type="ARBA" id="ARBA00022792"/>
    </source>
</evidence>
<feature type="transmembrane region" description="Helical" evidence="18">
    <location>
        <begin position="6"/>
        <end position="27"/>
    </location>
</feature>
<evidence type="ECO:0000256" key="16">
    <source>
        <dbReference type="ARBA" id="ARBA00023136"/>
    </source>
</evidence>
<keyword evidence="8 18" id="KW-0812">Transmembrane</keyword>
<dbReference type="GeneID" id="72130059"/>
<geneLocation type="mitochondrion" evidence="20"/>
<dbReference type="InterPro" id="IPR050175">
    <property type="entry name" value="Complex_I_Subunit_2"/>
</dbReference>
<evidence type="ECO:0000256" key="6">
    <source>
        <dbReference type="ARBA" id="ARBA00022448"/>
    </source>
</evidence>
<evidence type="ECO:0000256" key="15">
    <source>
        <dbReference type="ARBA" id="ARBA00023128"/>
    </source>
</evidence>
<keyword evidence="9 18" id="KW-0999">Mitochondrion inner membrane</keyword>
<proteinExistence type="inferred from homology"/>
<dbReference type="CTD" id="4536"/>
<keyword evidence="16 18" id="KW-0472">Membrane</keyword>
<dbReference type="GO" id="GO:0005743">
    <property type="term" value="C:mitochondrial inner membrane"/>
    <property type="evidence" value="ECO:0007669"/>
    <property type="project" value="UniProtKB-SubCell"/>
</dbReference>
<feature type="transmembrane region" description="Helical" evidence="18">
    <location>
        <begin position="222"/>
        <end position="245"/>
    </location>
</feature>
<keyword evidence="14 18" id="KW-0830">Ubiquinone</keyword>
<evidence type="ECO:0000256" key="13">
    <source>
        <dbReference type="ARBA" id="ARBA00023027"/>
    </source>
</evidence>
<keyword evidence="7 18" id="KW-0679">Respiratory chain</keyword>
<evidence type="ECO:0000256" key="2">
    <source>
        <dbReference type="ARBA" id="ARBA00004448"/>
    </source>
</evidence>
<keyword evidence="13 18" id="KW-0520">NAD</keyword>
<evidence type="ECO:0000313" key="20">
    <source>
        <dbReference type="EMBL" id="UPH84304.1"/>
    </source>
</evidence>
<evidence type="ECO:0000256" key="3">
    <source>
        <dbReference type="ARBA" id="ARBA00007012"/>
    </source>
</evidence>
<dbReference type="GO" id="GO:0006120">
    <property type="term" value="P:mitochondrial electron transport, NADH to ubiquinone"/>
    <property type="evidence" value="ECO:0007669"/>
    <property type="project" value="InterPro"/>
</dbReference>
<feature type="transmembrane region" description="Helical" evidence="18">
    <location>
        <begin position="136"/>
        <end position="162"/>
    </location>
</feature>
<dbReference type="EC" id="7.1.1.2" evidence="4 18"/>
<comment type="similarity">
    <text evidence="3 18">Belongs to the complex I subunit 2 family.</text>
</comment>
<comment type="subcellular location">
    <subcellularLocation>
        <location evidence="2 18">Mitochondrion inner membrane</location>
        <topology evidence="2 18">Multi-pass membrane protein</topology>
    </subcellularLocation>
</comment>
<dbReference type="RefSeq" id="YP_010373093.1">
    <property type="nucleotide sequence ID" value="NC_063118.1"/>
</dbReference>
<feature type="domain" description="NADH:quinone oxidoreductase/Mrp antiporter transmembrane" evidence="19">
    <location>
        <begin position="17"/>
        <end position="270"/>
    </location>
</feature>
<dbReference type="PANTHER" id="PTHR46552">
    <property type="entry name" value="NADH-UBIQUINONE OXIDOREDUCTASE CHAIN 2"/>
    <property type="match status" value="1"/>
</dbReference>
<organism evidence="20">
    <name type="scientific">Teredorus bashanensis</name>
    <dbReference type="NCBI Taxonomy" id="2936563"/>
    <lineage>
        <taxon>Eukaryota</taxon>
        <taxon>Metazoa</taxon>
        <taxon>Ecdysozoa</taxon>
        <taxon>Arthropoda</taxon>
        <taxon>Hexapoda</taxon>
        <taxon>Insecta</taxon>
        <taxon>Pterygota</taxon>
        <taxon>Neoptera</taxon>
        <taxon>Polyneoptera</taxon>
        <taxon>Orthoptera</taxon>
        <taxon>Caelifera</taxon>
        <taxon>Acrididea</taxon>
        <taxon>Tetrigoidea</taxon>
        <taxon>Tetrigidae</taxon>
        <taxon>Tetriginae</taxon>
        <taxon>Teredorus</taxon>
    </lineage>
</organism>
<protein>
    <recommendedName>
        <fullName evidence="5 18">NADH-ubiquinone oxidoreductase chain 2</fullName>
        <ecNumber evidence="4 18">7.1.1.2</ecNumber>
    </recommendedName>
</protein>
<evidence type="ECO:0000256" key="18">
    <source>
        <dbReference type="RuleBase" id="RU003403"/>
    </source>
</evidence>
<evidence type="ECO:0000259" key="19">
    <source>
        <dbReference type="Pfam" id="PF00361"/>
    </source>
</evidence>
<comment type="catalytic activity">
    <reaction evidence="17 18">
        <text>a ubiquinone + NADH + 5 H(+)(in) = a ubiquinol + NAD(+) + 4 H(+)(out)</text>
        <dbReference type="Rhea" id="RHEA:29091"/>
        <dbReference type="Rhea" id="RHEA-COMP:9565"/>
        <dbReference type="Rhea" id="RHEA-COMP:9566"/>
        <dbReference type="ChEBI" id="CHEBI:15378"/>
        <dbReference type="ChEBI" id="CHEBI:16389"/>
        <dbReference type="ChEBI" id="CHEBI:17976"/>
        <dbReference type="ChEBI" id="CHEBI:57540"/>
        <dbReference type="ChEBI" id="CHEBI:57945"/>
        <dbReference type="EC" id="7.1.1.2"/>
    </reaction>
</comment>
<feature type="transmembrane region" description="Helical" evidence="18">
    <location>
        <begin position="78"/>
        <end position="100"/>
    </location>
</feature>
<dbReference type="PRINTS" id="PR01436">
    <property type="entry name" value="NADHDHGNASE2"/>
</dbReference>
<keyword evidence="10 18" id="KW-1278">Translocase</keyword>
<evidence type="ECO:0000256" key="1">
    <source>
        <dbReference type="ARBA" id="ARBA00003257"/>
    </source>
</evidence>
<comment type="function">
    <text evidence="1">Core subunit of the mitochondrial membrane respiratory chain NADH dehydrogenase (Complex I) that is believed to belong to the minimal assembly required for catalysis. Complex I functions in the transfer of electrons from NADH to the respiratory chain. The immediate electron acceptor for the enzyme is believed to be ubiquinone.</text>
</comment>
<dbReference type="InterPro" id="IPR001750">
    <property type="entry name" value="ND/Mrp_TM"/>
</dbReference>
<feature type="transmembrane region" description="Helical" evidence="18">
    <location>
        <begin position="306"/>
        <end position="324"/>
    </location>
</feature>
<reference evidence="20" key="1">
    <citation type="journal article" date="2021" name="Zootaxa">
        <title>Comparative mitogenomes and phylogenetic analysis reveal taxonomic relationship of genera Teredorus and Systolederus (Orthoptera, Tetrigoidea).</title>
        <authorList>
            <person name="Li X."/>
            <person name="Liu Y."/>
            <person name="Lin L."/>
        </authorList>
    </citation>
    <scope>NUCLEOTIDE SEQUENCE</scope>
</reference>
<evidence type="ECO:0000256" key="12">
    <source>
        <dbReference type="ARBA" id="ARBA00022989"/>
    </source>
</evidence>
<sequence>MLFMTTLVLSTIITMTANSWLGIWMGLEINLMSFIPMISKQKNNLSSIKYFIVQAIASITLLTSFIIMMMKISNQEMIIIMTMTLSIMLKIGAAPLHFWFPEVMENLSWENCILLMTWQKIAPMSVLSYLQPTQTYMTVFIITSAIIGAMMGLNQISLRLVMTYSSINHISWMLASIQSNMMVWTYYFMIYSLLTTIISMMFKADNINSINELFMNKNENKINKLNMMMSLMSLAGMPPLLGFLPKWILIQEMMQKSMYLSMMILIMSSTVTLYFYMKLFLSGSMMMFKQNKWVKNFSLSTSDKTALYLNTLSTTGIILSTLLIM</sequence>
<keyword evidence="6" id="KW-0813">Transport</keyword>
<feature type="transmembrane region" description="Helical" evidence="18">
    <location>
        <begin position="257"/>
        <end position="277"/>
    </location>
</feature>
<dbReference type="PANTHER" id="PTHR46552:SF1">
    <property type="entry name" value="NADH-UBIQUINONE OXIDOREDUCTASE CHAIN 2"/>
    <property type="match status" value="1"/>
</dbReference>
<dbReference type="Pfam" id="PF00361">
    <property type="entry name" value="Proton_antipo_M"/>
    <property type="match status" value="1"/>
</dbReference>
<dbReference type="InterPro" id="IPR003917">
    <property type="entry name" value="NADH_UbQ_OxRdtase_chain2"/>
</dbReference>
<evidence type="ECO:0000256" key="14">
    <source>
        <dbReference type="ARBA" id="ARBA00023075"/>
    </source>
</evidence>
<dbReference type="AlphaFoldDB" id="A0A8T9VVR6"/>
<evidence type="ECO:0000256" key="17">
    <source>
        <dbReference type="ARBA" id="ARBA00049551"/>
    </source>
</evidence>
<gene>
    <name evidence="20" type="primary">ND2</name>
</gene>
<evidence type="ECO:0000256" key="8">
    <source>
        <dbReference type="ARBA" id="ARBA00022692"/>
    </source>
</evidence>
<dbReference type="EMBL" id="MZ041208">
    <property type="protein sequence ID" value="UPH84304.1"/>
    <property type="molecule type" value="Genomic_DNA"/>
</dbReference>
<keyword evidence="11 18" id="KW-0249">Electron transport</keyword>
<keyword evidence="15 18" id="KW-0496">Mitochondrion</keyword>
<evidence type="ECO:0000256" key="4">
    <source>
        <dbReference type="ARBA" id="ARBA00012944"/>
    </source>
</evidence>
<feature type="transmembrane region" description="Helical" evidence="18">
    <location>
        <begin position="48"/>
        <end position="72"/>
    </location>
</feature>
<evidence type="ECO:0000256" key="7">
    <source>
        <dbReference type="ARBA" id="ARBA00022660"/>
    </source>
</evidence>
<feature type="transmembrane region" description="Helical" evidence="18">
    <location>
        <begin position="183"/>
        <end position="202"/>
    </location>
</feature>
<name>A0A8T9VVR6_9ORTH</name>
<evidence type="ECO:0000256" key="5">
    <source>
        <dbReference type="ARBA" id="ARBA00021008"/>
    </source>
</evidence>
<evidence type="ECO:0000256" key="10">
    <source>
        <dbReference type="ARBA" id="ARBA00022967"/>
    </source>
</evidence>
<evidence type="ECO:0000256" key="11">
    <source>
        <dbReference type="ARBA" id="ARBA00022982"/>
    </source>
</evidence>
<accession>A0A8T9VVR6</accession>
<comment type="function">
    <text evidence="18">Core subunit of the mitochondrial membrane respiratory chain NADH dehydrogenase (Complex I) which catalyzes electron transfer from NADH through the respiratory chain, using ubiquinone as an electron acceptor. Essential for the catalytic activity and assembly of complex I.</text>
</comment>